<sequence>MMIERGAGRRGLLAILLTGALLGGGLTGCGVLPEAPEKTEETTVDYGDVSNAVTKAVPRVTATEDPGRWRNGFGHGFELTLVVGSAEPFTAEELDAVVEAIWRALPWEPNTVQLFAVTGPEQGDQIVDLRAAAGDLDDLRVREAGQAGVTLTGMKTRYGAWTEPE</sequence>
<evidence type="ECO:0000313" key="1">
    <source>
        <dbReference type="EMBL" id="QMU97101.1"/>
    </source>
</evidence>
<dbReference type="AlphaFoldDB" id="A0A7D8AAY0"/>
<protein>
    <submittedName>
        <fullName evidence="1">Uncharacterized protein</fullName>
    </submittedName>
</protein>
<dbReference type="Proteomes" id="UP000515708">
    <property type="component" value="Chromosome"/>
</dbReference>
<gene>
    <name evidence="1" type="ORF">FVO59_07570</name>
</gene>
<organism evidence="1 2">
    <name type="scientific">Microbacterium esteraromaticum</name>
    <dbReference type="NCBI Taxonomy" id="57043"/>
    <lineage>
        <taxon>Bacteria</taxon>
        <taxon>Bacillati</taxon>
        <taxon>Actinomycetota</taxon>
        <taxon>Actinomycetes</taxon>
        <taxon>Micrococcales</taxon>
        <taxon>Microbacteriaceae</taxon>
        <taxon>Microbacterium</taxon>
    </lineage>
</organism>
<accession>A0A7D8AAY0</accession>
<dbReference type="RefSeq" id="WP_182256237.1">
    <property type="nucleotide sequence ID" value="NZ_CP043732.1"/>
</dbReference>
<reference evidence="1 2" key="1">
    <citation type="journal article" date="2020" name="Front. Microbiol.">
        <title>Design of Bacterial Strain-Specific qPCR Assays Using NGS Data and Publicly Available Resources and Its Application to Track Biocontrol Strains.</title>
        <authorList>
            <person name="Hernandez I."/>
            <person name="Sant C."/>
            <person name="Martinez R."/>
            <person name="Fernandez C."/>
        </authorList>
    </citation>
    <scope>NUCLEOTIDE SEQUENCE [LARGE SCALE GENOMIC DNA]</scope>
    <source>
        <strain evidence="1 2">B24</strain>
    </source>
</reference>
<proteinExistence type="predicted"/>
<dbReference type="EMBL" id="CP043732">
    <property type="protein sequence ID" value="QMU97101.1"/>
    <property type="molecule type" value="Genomic_DNA"/>
</dbReference>
<dbReference type="PROSITE" id="PS51257">
    <property type="entry name" value="PROKAR_LIPOPROTEIN"/>
    <property type="match status" value="1"/>
</dbReference>
<evidence type="ECO:0000313" key="2">
    <source>
        <dbReference type="Proteomes" id="UP000515708"/>
    </source>
</evidence>
<name>A0A7D8AAY0_9MICO</name>